<feature type="compositionally biased region" description="Polar residues" evidence="1">
    <location>
        <begin position="199"/>
        <end position="208"/>
    </location>
</feature>
<dbReference type="eggNOG" id="ENOG502QSI5">
    <property type="taxonomic scope" value="Eukaryota"/>
</dbReference>
<feature type="region of interest" description="Disordered" evidence="1">
    <location>
        <begin position="330"/>
        <end position="377"/>
    </location>
</feature>
<dbReference type="AlphaFoldDB" id="B4JL82"/>
<keyword evidence="3" id="KW-1185">Reference proteome</keyword>
<reference evidence="2 3" key="1">
    <citation type="journal article" date="2007" name="Nature">
        <title>Evolution of genes and genomes on the Drosophila phylogeny.</title>
        <authorList>
            <consortium name="Drosophila 12 Genomes Consortium"/>
            <person name="Clark A.G."/>
            <person name="Eisen M.B."/>
            <person name="Smith D.R."/>
            <person name="Bergman C.M."/>
            <person name="Oliver B."/>
            <person name="Markow T.A."/>
            <person name="Kaufman T.C."/>
            <person name="Kellis M."/>
            <person name="Gelbart W."/>
            <person name="Iyer V.N."/>
            <person name="Pollard D.A."/>
            <person name="Sackton T.B."/>
            <person name="Larracuente A.M."/>
            <person name="Singh N.D."/>
            <person name="Abad J.P."/>
            <person name="Abt D.N."/>
            <person name="Adryan B."/>
            <person name="Aguade M."/>
            <person name="Akashi H."/>
            <person name="Anderson W.W."/>
            <person name="Aquadro C.F."/>
            <person name="Ardell D.H."/>
            <person name="Arguello R."/>
            <person name="Artieri C.G."/>
            <person name="Barbash D.A."/>
            <person name="Barker D."/>
            <person name="Barsanti P."/>
            <person name="Batterham P."/>
            <person name="Batzoglou S."/>
            <person name="Begun D."/>
            <person name="Bhutkar A."/>
            <person name="Blanco E."/>
            <person name="Bosak S.A."/>
            <person name="Bradley R.K."/>
            <person name="Brand A.D."/>
            <person name="Brent M.R."/>
            <person name="Brooks A.N."/>
            <person name="Brown R.H."/>
            <person name="Butlin R.K."/>
            <person name="Caggese C."/>
            <person name="Calvi B.R."/>
            <person name="Bernardo de Carvalho A."/>
            <person name="Caspi A."/>
            <person name="Castrezana S."/>
            <person name="Celniker S.E."/>
            <person name="Chang J.L."/>
            <person name="Chapple C."/>
            <person name="Chatterji S."/>
            <person name="Chinwalla A."/>
            <person name="Civetta A."/>
            <person name="Clifton S.W."/>
            <person name="Comeron J.M."/>
            <person name="Costello J.C."/>
            <person name="Coyne J.A."/>
            <person name="Daub J."/>
            <person name="David R.G."/>
            <person name="Delcher A.L."/>
            <person name="Delehaunty K."/>
            <person name="Do C.B."/>
            <person name="Ebling H."/>
            <person name="Edwards K."/>
            <person name="Eickbush T."/>
            <person name="Evans J.D."/>
            <person name="Filipski A."/>
            <person name="Findeiss S."/>
            <person name="Freyhult E."/>
            <person name="Fulton L."/>
            <person name="Fulton R."/>
            <person name="Garcia A.C."/>
            <person name="Gardiner A."/>
            <person name="Garfield D.A."/>
            <person name="Garvin B.E."/>
            <person name="Gibson G."/>
            <person name="Gilbert D."/>
            <person name="Gnerre S."/>
            <person name="Godfrey J."/>
            <person name="Good R."/>
            <person name="Gotea V."/>
            <person name="Gravely B."/>
            <person name="Greenberg A.J."/>
            <person name="Griffiths-Jones S."/>
            <person name="Gross S."/>
            <person name="Guigo R."/>
            <person name="Gustafson E.A."/>
            <person name="Haerty W."/>
            <person name="Hahn M.W."/>
            <person name="Halligan D.L."/>
            <person name="Halpern A.L."/>
            <person name="Halter G.M."/>
            <person name="Han M.V."/>
            <person name="Heger A."/>
            <person name="Hillier L."/>
            <person name="Hinrichs A.S."/>
            <person name="Holmes I."/>
            <person name="Hoskins R.A."/>
            <person name="Hubisz M.J."/>
            <person name="Hultmark D."/>
            <person name="Huntley M.A."/>
            <person name="Jaffe D.B."/>
            <person name="Jagadeeshan S."/>
            <person name="Jeck W.R."/>
            <person name="Johnson J."/>
            <person name="Jones C.D."/>
            <person name="Jordan W.C."/>
            <person name="Karpen G.H."/>
            <person name="Kataoka E."/>
            <person name="Keightley P.D."/>
            <person name="Kheradpour P."/>
            <person name="Kirkness E.F."/>
            <person name="Koerich L.B."/>
            <person name="Kristiansen K."/>
            <person name="Kudrna D."/>
            <person name="Kulathinal R.J."/>
            <person name="Kumar S."/>
            <person name="Kwok R."/>
            <person name="Lander E."/>
            <person name="Langley C.H."/>
            <person name="Lapoint R."/>
            <person name="Lazzaro B.P."/>
            <person name="Lee S.J."/>
            <person name="Levesque L."/>
            <person name="Li R."/>
            <person name="Lin C.F."/>
            <person name="Lin M.F."/>
            <person name="Lindblad-Toh K."/>
            <person name="Llopart A."/>
            <person name="Long M."/>
            <person name="Low L."/>
            <person name="Lozovsky E."/>
            <person name="Lu J."/>
            <person name="Luo M."/>
            <person name="Machado C.A."/>
            <person name="Makalowski W."/>
            <person name="Marzo M."/>
            <person name="Matsuda M."/>
            <person name="Matzkin L."/>
            <person name="McAllister B."/>
            <person name="McBride C.S."/>
            <person name="McKernan B."/>
            <person name="McKernan K."/>
            <person name="Mendez-Lago M."/>
            <person name="Minx P."/>
            <person name="Mollenhauer M.U."/>
            <person name="Montooth K."/>
            <person name="Mount S.M."/>
            <person name="Mu X."/>
            <person name="Myers E."/>
            <person name="Negre B."/>
            <person name="Newfeld S."/>
            <person name="Nielsen R."/>
            <person name="Noor M.A."/>
            <person name="O'Grady P."/>
            <person name="Pachter L."/>
            <person name="Papaceit M."/>
            <person name="Parisi M.J."/>
            <person name="Parisi M."/>
            <person name="Parts L."/>
            <person name="Pedersen J.S."/>
            <person name="Pesole G."/>
            <person name="Phillippy A.M."/>
            <person name="Ponting C.P."/>
            <person name="Pop M."/>
            <person name="Porcelli D."/>
            <person name="Powell J.R."/>
            <person name="Prohaska S."/>
            <person name="Pruitt K."/>
            <person name="Puig M."/>
            <person name="Quesneville H."/>
            <person name="Ram K.R."/>
            <person name="Rand D."/>
            <person name="Rasmussen M.D."/>
            <person name="Reed L.K."/>
            <person name="Reenan R."/>
            <person name="Reily A."/>
            <person name="Remington K.A."/>
            <person name="Rieger T.T."/>
            <person name="Ritchie M.G."/>
            <person name="Robin C."/>
            <person name="Rogers Y.H."/>
            <person name="Rohde C."/>
            <person name="Rozas J."/>
            <person name="Rubenfield M.J."/>
            <person name="Ruiz A."/>
            <person name="Russo S."/>
            <person name="Salzberg S.L."/>
            <person name="Sanchez-Gracia A."/>
            <person name="Saranga D.J."/>
            <person name="Sato H."/>
            <person name="Schaeffer S.W."/>
            <person name="Schatz M.C."/>
            <person name="Schlenke T."/>
            <person name="Schwartz R."/>
            <person name="Segarra C."/>
            <person name="Singh R.S."/>
            <person name="Sirot L."/>
            <person name="Sirota M."/>
            <person name="Sisneros N.B."/>
            <person name="Smith C.D."/>
            <person name="Smith T.F."/>
            <person name="Spieth J."/>
            <person name="Stage D.E."/>
            <person name="Stark A."/>
            <person name="Stephan W."/>
            <person name="Strausberg R.L."/>
            <person name="Strempel S."/>
            <person name="Sturgill D."/>
            <person name="Sutton G."/>
            <person name="Sutton G.G."/>
            <person name="Tao W."/>
            <person name="Teichmann S."/>
            <person name="Tobari Y.N."/>
            <person name="Tomimura Y."/>
            <person name="Tsolas J.M."/>
            <person name="Valente V.L."/>
            <person name="Venter E."/>
            <person name="Venter J.C."/>
            <person name="Vicario S."/>
            <person name="Vieira F.G."/>
            <person name="Vilella A.J."/>
            <person name="Villasante A."/>
            <person name="Walenz B."/>
            <person name="Wang J."/>
            <person name="Wasserman M."/>
            <person name="Watts T."/>
            <person name="Wilson D."/>
            <person name="Wilson R.K."/>
            <person name="Wing R.A."/>
            <person name="Wolfner M.F."/>
            <person name="Wong A."/>
            <person name="Wong G.K."/>
            <person name="Wu C.I."/>
            <person name="Wu G."/>
            <person name="Yamamoto D."/>
            <person name="Yang H.P."/>
            <person name="Yang S.P."/>
            <person name="Yorke J.A."/>
            <person name="Yoshida K."/>
            <person name="Zdobnov E."/>
            <person name="Zhang P."/>
            <person name="Zhang Y."/>
            <person name="Zimin A.V."/>
            <person name="Baldwin J."/>
            <person name="Abdouelleil A."/>
            <person name="Abdulkadir J."/>
            <person name="Abebe A."/>
            <person name="Abera B."/>
            <person name="Abreu J."/>
            <person name="Acer S.C."/>
            <person name="Aftuck L."/>
            <person name="Alexander A."/>
            <person name="An P."/>
            <person name="Anderson E."/>
            <person name="Anderson S."/>
            <person name="Arachi H."/>
            <person name="Azer M."/>
            <person name="Bachantsang P."/>
            <person name="Barry A."/>
            <person name="Bayul T."/>
            <person name="Berlin A."/>
            <person name="Bessette D."/>
            <person name="Bloom T."/>
            <person name="Blye J."/>
            <person name="Boguslavskiy L."/>
            <person name="Bonnet C."/>
            <person name="Boukhgalter B."/>
            <person name="Bourzgui I."/>
            <person name="Brown A."/>
            <person name="Cahill P."/>
            <person name="Channer S."/>
            <person name="Cheshatsang Y."/>
            <person name="Chuda L."/>
            <person name="Citroen M."/>
            <person name="Collymore A."/>
            <person name="Cooke P."/>
            <person name="Costello M."/>
            <person name="D'Aco K."/>
            <person name="Daza R."/>
            <person name="De Haan G."/>
            <person name="DeGray S."/>
            <person name="DeMaso C."/>
            <person name="Dhargay N."/>
            <person name="Dooley K."/>
            <person name="Dooley E."/>
            <person name="Doricent M."/>
            <person name="Dorje P."/>
            <person name="Dorjee K."/>
            <person name="Dupes A."/>
            <person name="Elong R."/>
            <person name="Falk J."/>
            <person name="Farina A."/>
            <person name="Faro S."/>
            <person name="Ferguson D."/>
            <person name="Fisher S."/>
            <person name="Foley C.D."/>
            <person name="Franke A."/>
            <person name="Friedrich D."/>
            <person name="Gadbois L."/>
            <person name="Gearin G."/>
            <person name="Gearin C.R."/>
            <person name="Giannoukos G."/>
            <person name="Goode T."/>
            <person name="Graham J."/>
            <person name="Grandbois E."/>
            <person name="Grewal S."/>
            <person name="Gyaltsen K."/>
            <person name="Hafez N."/>
            <person name="Hagos B."/>
            <person name="Hall J."/>
            <person name="Henson C."/>
            <person name="Hollinger A."/>
            <person name="Honan T."/>
            <person name="Huard M.D."/>
            <person name="Hughes L."/>
            <person name="Hurhula B."/>
            <person name="Husby M.E."/>
            <person name="Kamat A."/>
            <person name="Kanga B."/>
            <person name="Kashin S."/>
            <person name="Khazanovich D."/>
            <person name="Kisner P."/>
            <person name="Lance K."/>
            <person name="Lara M."/>
            <person name="Lee W."/>
            <person name="Lennon N."/>
            <person name="Letendre F."/>
            <person name="LeVine R."/>
            <person name="Lipovsky A."/>
            <person name="Liu X."/>
            <person name="Liu J."/>
            <person name="Liu S."/>
            <person name="Lokyitsang T."/>
            <person name="Lokyitsang Y."/>
            <person name="Lubonja R."/>
            <person name="Lui A."/>
            <person name="MacDonald P."/>
            <person name="Magnisalis V."/>
            <person name="Maru K."/>
            <person name="Matthews C."/>
            <person name="McCusker W."/>
            <person name="McDonough S."/>
            <person name="Mehta T."/>
            <person name="Meldrim J."/>
            <person name="Meneus L."/>
            <person name="Mihai O."/>
            <person name="Mihalev A."/>
            <person name="Mihova T."/>
            <person name="Mittelman R."/>
            <person name="Mlenga V."/>
            <person name="Montmayeur A."/>
            <person name="Mulrain L."/>
            <person name="Navidi A."/>
            <person name="Naylor J."/>
            <person name="Negash T."/>
            <person name="Nguyen T."/>
            <person name="Nguyen N."/>
            <person name="Nicol R."/>
            <person name="Norbu C."/>
            <person name="Norbu N."/>
            <person name="Novod N."/>
            <person name="O'Neill B."/>
            <person name="Osman S."/>
            <person name="Markiewicz E."/>
            <person name="Oyono O.L."/>
            <person name="Patti C."/>
            <person name="Phunkhang P."/>
            <person name="Pierre F."/>
            <person name="Priest M."/>
            <person name="Raghuraman S."/>
            <person name="Rege F."/>
            <person name="Reyes R."/>
            <person name="Rise C."/>
            <person name="Rogov P."/>
            <person name="Ross K."/>
            <person name="Ryan E."/>
            <person name="Settipalli S."/>
            <person name="Shea T."/>
            <person name="Sherpa N."/>
            <person name="Shi L."/>
            <person name="Shih D."/>
            <person name="Sparrow T."/>
            <person name="Spaulding J."/>
            <person name="Stalker J."/>
            <person name="Stange-Thomann N."/>
            <person name="Stavropoulos S."/>
            <person name="Stone C."/>
            <person name="Strader C."/>
            <person name="Tesfaye S."/>
            <person name="Thomson T."/>
            <person name="Thoulutsang Y."/>
            <person name="Thoulutsang D."/>
            <person name="Topham K."/>
            <person name="Topping I."/>
            <person name="Tsamla T."/>
            <person name="Vassiliev H."/>
            <person name="Vo A."/>
            <person name="Wangchuk T."/>
            <person name="Wangdi T."/>
            <person name="Weiand M."/>
            <person name="Wilkinson J."/>
            <person name="Wilson A."/>
            <person name="Yadav S."/>
            <person name="Young G."/>
            <person name="Yu Q."/>
            <person name="Zembek L."/>
            <person name="Zhong D."/>
            <person name="Zimmer A."/>
            <person name="Zwirko Z."/>
            <person name="Jaffe D.B."/>
            <person name="Alvarez P."/>
            <person name="Brockman W."/>
            <person name="Butler J."/>
            <person name="Chin C."/>
            <person name="Gnerre S."/>
            <person name="Grabherr M."/>
            <person name="Kleber M."/>
            <person name="Mauceli E."/>
            <person name="MacCallum I."/>
        </authorList>
    </citation>
    <scope>NUCLEOTIDE SEQUENCE [LARGE SCALE GENOMIC DNA]</scope>
    <source>
        <strain evidence="3">Tucson 15287-2541.00</strain>
    </source>
</reference>
<name>B4JL82_DROGR</name>
<feature type="compositionally biased region" description="Polar residues" evidence="1">
    <location>
        <begin position="330"/>
        <end position="342"/>
    </location>
</feature>
<dbReference type="EMBL" id="CH916370">
    <property type="protein sequence ID" value="EDW00335.1"/>
    <property type="molecule type" value="Genomic_DNA"/>
</dbReference>
<dbReference type="InParanoid" id="B4JL82"/>
<dbReference type="STRING" id="7222.B4JL82"/>
<dbReference type="HOGENOM" id="CLU_013436_0_0_1"/>
<gene>
    <name evidence="2" type="primary">Dgri\GH11913</name>
    <name evidence="2" type="ORF">Dgri_GH11913</name>
</gene>
<accession>B4JL82</accession>
<dbReference type="FunCoup" id="B4JL82">
    <property type="interactions" value="7"/>
</dbReference>
<dbReference type="PhylomeDB" id="B4JL82"/>
<feature type="compositionally biased region" description="Basic residues" evidence="1">
    <location>
        <begin position="119"/>
        <end position="133"/>
    </location>
</feature>
<dbReference type="OMA" id="HREVCAE"/>
<feature type="region of interest" description="Disordered" evidence="1">
    <location>
        <begin position="160"/>
        <end position="211"/>
    </location>
</feature>
<dbReference type="OrthoDB" id="8193942at2759"/>
<evidence type="ECO:0000313" key="3">
    <source>
        <dbReference type="Proteomes" id="UP000001070"/>
    </source>
</evidence>
<evidence type="ECO:0000313" key="2">
    <source>
        <dbReference type="EMBL" id="EDW00335.1"/>
    </source>
</evidence>
<feature type="region of interest" description="Disordered" evidence="1">
    <location>
        <begin position="100"/>
        <end position="139"/>
    </location>
</feature>
<dbReference type="KEGG" id="dgr:6565389"/>
<dbReference type="Proteomes" id="UP000001070">
    <property type="component" value="Unassembled WGS sequence"/>
</dbReference>
<sequence length="787" mass="90974">MLKHHNLYGQSYVHEFQFMNPDSIKHAVRRYNMERAAERDEIRKQRDAHRPCKPRFHKIRNTGSDVLGMVRSRDQDVETQMSKQLSDDNSDSQIEQSYYDQQQHHQKRLAGGANTQQIAKKKVKGQRPKRSPIKPKQTDTVTYEACIEGLHREVCAELKQMQQSQPQDPAKIKRKSKQQTGNQKHQSIPSPDKQKKQPSRSTTNQSSPDLVMQRIKQALAVSHEDYRKPQAQWVDIVPSSMMHQMPPMLLMISEQPGCSGEPATIANDQQQQQQEYAIHPGYMRYTESMLHNPSEPSAGGTVDNSCSIQLHPHQHPQWFSLMRSLRPMNYTSQRSETDNCTLRESPEQEQEMRTSKAVVARQQSSAVGRSGRRAKPALAKQCQTGGRDKVRPLGEISTTLAMIPLPRRRKTHNVICTRSLENLKYQKIAIYSKISMTQERLITALDRLQGSLIQLPSSLPTHRSHHSGQEKQRRERNAFNFCVRFTRNFLYPLRGMIEDVRSTPVASFNSATCNDASQRVVCVYALMLHSIGKYQRHIRYFLLDKVPQKLSALIEMMYTVTTVCLQKGVLDRQDPVVECLQQRCTSFLTLIEDMQEERFLMARETYRHLQRRIQGPNHAAGQHHRYDLKMCLNDLKLYEPRLVPKERTTEKRRRRASLQVRKSKVLAVPNCDQSQPGPIEISQSEMQLEQRNIDKVNTHIECVQCGDYCSEEPEPEPEPEPSENAQQHQLTNIMELLKQSGHGKRELHKQLLEAMEHVTKSQVREVLDPLVRSLGAMLDKKMQRNQY</sequence>
<proteinExistence type="predicted"/>
<evidence type="ECO:0000256" key="1">
    <source>
        <dbReference type="SAM" id="MobiDB-lite"/>
    </source>
</evidence>
<organism evidence="3">
    <name type="scientific">Drosophila grimshawi</name>
    <name type="common">Hawaiian fruit fly</name>
    <name type="synonym">Idiomyia grimshawi</name>
    <dbReference type="NCBI Taxonomy" id="7222"/>
    <lineage>
        <taxon>Eukaryota</taxon>
        <taxon>Metazoa</taxon>
        <taxon>Ecdysozoa</taxon>
        <taxon>Arthropoda</taxon>
        <taxon>Hexapoda</taxon>
        <taxon>Insecta</taxon>
        <taxon>Pterygota</taxon>
        <taxon>Neoptera</taxon>
        <taxon>Endopterygota</taxon>
        <taxon>Diptera</taxon>
        <taxon>Brachycera</taxon>
        <taxon>Muscomorpha</taxon>
        <taxon>Ephydroidea</taxon>
        <taxon>Drosophilidae</taxon>
        <taxon>Drosophila</taxon>
        <taxon>Hawaiian Drosophila</taxon>
    </lineage>
</organism>
<protein>
    <submittedName>
        <fullName evidence="2">GH11913</fullName>
    </submittedName>
</protein>
<feature type="compositionally biased region" description="Polar residues" evidence="1">
    <location>
        <begin position="178"/>
        <end position="189"/>
    </location>
</feature>
<feature type="compositionally biased region" description="Basic and acidic residues" evidence="1">
    <location>
        <begin position="344"/>
        <end position="354"/>
    </location>
</feature>